<feature type="domain" description="PhoD-like phosphatase metallophosphatase" evidence="2">
    <location>
        <begin position="142"/>
        <end position="460"/>
    </location>
</feature>
<evidence type="ECO:0000313" key="5">
    <source>
        <dbReference type="Proteomes" id="UP000464507"/>
    </source>
</evidence>
<name>A0A7L5AI66_9MICO</name>
<keyword evidence="4" id="KW-0378">Hydrolase</keyword>
<gene>
    <name evidence="4" type="ORF">BHD05_12005</name>
</gene>
<dbReference type="OrthoDB" id="9795624at2"/>
<accession>A0A7L5AI66</accession>
<feature type="domain" description="DUF7800" evidence="3">
    <location>
        <begin position="4"/>
        <end position="91"/>
    </location>
</feature>
<evidence type="ECO:0000256" key="1">
    <source>
        <dbReference type="SAM" id="MobiDB-lite"/>
    </source>
</evidence>
<dbReference type="InterPro" id="IPR029052">
    <property type="entry name" value="Metallo-depent_PP-like"/>
</dbReference>
<dbReference type="InterPro" id="IPR056702">
    <property type="entry name" value="DUF7800"/>
</dbReference>
<proteinExistence type="predicted"/>
<dbReference type="AlphaFoldDB" id="A0A7L5AI66"/>
<protein>
    <submittedName>
        <fullName evidence="4">Glycoside hydrolase</fullName>
    </submittedName>
</protein>
<dbReference type="InterPro" id="IPR018946">
    <property type="entry name" value="PhoD-like_MPP"/>
</dbReference>
<dbReference type="EMBL" id="CP017146">
    <property type="protein sequence ID" value="QHO70260.1"/>
    <property type="molecule type" value="Genomic_DNA"/>
</dbReference>
<dbReference type="PANTHER" id="PTHR37031:SF2">
    <property type="entry name" value="PHOD-LIKE PHOSPHATASE METALLOPHOSPHATASE DOMAIN-CONTAINING PROTEIN"/>
    <property type="match status" value="1"/>
</dbReference>
<evidence type="ECO:0000313" key="4">
    <source>
        <dbReference type="EMBL" id="QHO70260.1"/>
    </source>
</evidence>
<evidence type="ECO:0000259" key="2">
    <source>
        <dbReference type="Pfam" id="PF09423"/>
    </source>
</evidence>
<dbReference type="InterPro" id="IPR038607">
    <property type="entry name" value="PhoD-like_sf"/>
</dbReference>
<dbReference type="Gene3D" id="3.60.21.70">
    <property type="entry name" value="PhoD-like phosphatase"/>
    <property type="match status" value="1"/>
</dbReference>
<dbReference type="Pfam" id="PF09423">
    <property type="entry name" value="PhoD"/>
    <property type="match status" value="1"/>
</dbReference>
<evidence type="ECO:0000259" key="3">
    <source>
        <dbReference type="Pfam" id="PF25077"/>
    </source>
</evidence>
<dbReference type="KEGG" id="mant:BHD05_12005"/>
<keyword evidence="5" id="KW-1185">Reference proteome</keyword>
<sequence length="577" mass="64032">MTTSPLVLGPILRYVDEVSATIWVETRESATVTVSTTHGTTSARTFGVHGHHYALLQVGGLAPGTVTPYSVEVDGTRAWPDVDSSLPASVISTLEPGRPLRLSFGSCRTSVPHDKAGNRAHGVDALRAFALQLATRDRVVEWPDLMLFLGDQVYADSTSTAMQQFISARRDIHEPPGTELADYEEYAHLYRLAWSDEANRWLMSTVSSAMIFDDHDVRDDWNASLSWKRKVEATTWWHGRIVAGLASYWVHQHLGNLSPAGRADDEIWRRIADHDDGSELDLSDVLDEFAARCDREPRSYRWSFCRDFTASRLIVLDSRAARELDPARRALVDDVETAWLDERMRGGFRHLLIGTSLPFLLPPGLHHVESWDEAIAEGAWGRLAAGVGERLRQAFDLEHWGAFQRSFRQVAEMATEVADGKRGEAPESVTFLSGDVHFSYISEVERSSGSRIVQAVCSPIRNPMHVALRTFNAVLAYGIVTKLAARLARTAGVGGPPFHWSGIEGPWFDNCLASLVDTPDGLRIRWVSGIVVRGDYLRPESKEVAAITVEPRRSSIASPASTVSRAGGRMRNRRSAR</sequence>
<organism evidence="4 5">
    <name type="scientific">Marisediminicola antarctica</name>
    <dbReference type="NCBI Taxonomy" id="674079"/>
    <lineage>
        <taxon>Bacteria</taxon>
        <taxon>Bacillati</taxon>
        <taxon>Actinomycetota</taxon>
        <taxon>Actinomycetes</taxon>
        <taxon>Micrococcales</taxon>
        <taxon>Microbacteriaceae</taxon>
        <taxon>Marisediminicola</taxon>
    </lineage>
</organism>
<dbReference type="CDD" id="cd07389">
    <property type="entry name" value="MPP_PhoD"/>
    <property type="match status" value="1"/>
</dbReference>
<dbReference type="GO" id="GO:0016787">
    <property type="term" value="F:hydrolase activity"/>
    <property type="evidence" value="ECO:0007669"/>
    <property type="project" value="UniProtKB-KW"/>
</dbReference>
<dbReference type="Proteomes" id="UP000464507">
    <property type="component" value="Chromosome"/>
</dbReference>
<dbReference type="SUPFAM" id="SSF56300">
    <property type="entry name" value="Metallo-dependent phosphatases"/>
    <property type="match status" value="1"/>
</dbReference>
<dbReference type="RefSeq" id="WP_161886649.1">
    <property type="nucleotide sequence ID" value="NZ_CP017146.1"/>
</dbReference>
<reference evidence="4 5" key="1">
    <citation type="submission" date="2016-09" db="EMBL/GenBank/DDBJ databases">
        <title>Complete genome sequence of microbes from the polar regions.</title>
        <authorList>
            <person name="Liao L."/>
            <person name="Chen B."/>
        </authorList>
    </citation>
    <scope>NUCLEOTIDE SEQUENCE [LARGE SCALE GENOMIC DNA]</scope>
    <source>
        <strain evidence="4 5">ZS314</strain>
    </source>
</reference>
<dbReference type="PANTHER" id="PTHR37031">
    <property type="entry name" value="METALLOPHOSPHATASE BINDING DOMAIN PROTEIN"/>
    <property type="match status" value="1"/>
</dbReference>
<feature type="compositionally biased region" description="Basic residues" evidence="1">
    <location>
        <begin position="568"/>
        <end position="577"/>
    </location>
</feature>
<dbReference type="Pfam" id="PF25077">
    <property type="entry name" value="DUF7800"/>
    <property type="match status" value="1"/>
</dbReference>
<feature type="region of interest" description="Disordered" evidence="1">
    <location>
        <begin position="556"/>
        <end position="577"/>
    </location>
</feature>